<dbReference type="EMBL" id="NXLW01000011">
    <property type="protein sequence ID" value="RDU71548.1"/>
    <property type="molecule type" value="Genomic_DNA"/>
</dbReference>
<sequence length="297" mass="34263">MRQNDTNVKCQIAPKCNDIAVIRKIATASLESHANIRYKEEQRLRGEKAAANFIALWRETHKLVLPKLTSHVSRINEKSLSKDKQMRTCSAHYYTEVLEDFGNGWRDKKGDKSPKYVATYRIACKHNKATSIAILTNSIHKAVSAQHYRLYTQQDTPKKNPEKAALPLCSNELVHKNLTRASLTSHARARADEERRKYGVQAENKFLALWEKTEPILSSKLVSHISNIESKGMDYTSNARICSARYYTEVLEDFGNGWRDKKGDKSPEYEIYFTLRYSNDRRVLIVRILSQNKVRNK</sequence>
<keyword evidence="2" id="KW-1185">Reference proteome</keyword>
<organism evidence="1 2">
    <name type="scientific">Helicobacter aurati</name>
    <dbReference type="NCBI Taxonomy" id="137778"/>
    <lineage>
        <taxon>Bacteria</taxon>
        <taxon>Pseudomonadati</taxon>
        <taxon>Campylobacterota</taxon>
        <taxon>Epsilonproteobacteria</taxon>
        <taxon>Campylobacterales</taxon>
        <taxon>Helicobacteraceae</taxon>
        <taxon>Helicobacter</taxon>
    </lineage>
</organism>
<name>A0A3D8J228_9HELI</name>
<reference evidence="1 2" key="1">
    <citation type="submission" date="2018-04" db="EMBL/GenBank/DDBJ databases">
        <title>Novel Campyloabacter and Helicobacter Species and Strains.</title>
        <authorList>
            <person name="Mannion A.J."/>
            <person name="Shen Z."/>
            <person name="Fox J.G."/>
        </authorList>
    </citation>
    <scope>NUCLEOTIDE SEQUENCE [LARGE SCALE GENOMIC DNA]</scope>
    <source>
        <strain evidence="1 2">MIT 97-5075</strain>
    </source>
</reference>
<dbReference type="AlphaFoldDB" id="A0A3D8J228"/>
<accession>A0A3D8J228</accession>
<dbReference type="Proteomes" id="UP000256424">
    <property type="component" value="Unassembled WGS sequence"/>
</dbReference>
<gene>
    <name evidence="1" type="ORF">CQA66_06195</name>
</gene>
<protein>
    <submittedName>
        <fullName evidence="1">Uncharacterized protein</fullName>
    </submittedName>
</protein>
<evidence type="ECO:0000313" key="1">
    <source>
        <dbReference type="EMBL" id="RDU71548.1"/>
    </source>
</evidence>
<evidence type="ECO:0000313" key="2">
    <source>
        <dbReference type="Proteomes" id="UP000256424"/>
    </source>
</evidence>
<proteinExistence type="predicted"/>
<comment type="caution">
    <text evidence="1">The sequence shown here is derived from an EMBL/GenBank/DDBJ whole genome shotgun (WGS) entry which is preliminary data.</text>
</comment>